<proteinExistence type="predicted"/>
<evidence type="ECO:0000313" key="3">
    <source>
        <dbReference type="EMBL" id="OHT00745.1"/>
    </source>
</evidence>
<name>A0A1J4JNP5_9EUKA</name>
<organism evidence="3 4">
    <name type="scientific">Tritrichomonas foetus</name>
    <dbReference type="NCBI Taxonomy" id="1144522"/>
    <lineage>
        <taxon>Eukaryota</taxon>
        <taxon>Metamonada</taxon>
        <taxon>Parabasalia</taxon>
        <taxon>Tritrichomonadida</taxon>
        <taxon>Tritrichomonadidae</taxon>
        <taxon>Tritrichomonas</taxon>
    </lineage>
</organism>
<keyword evidence="2" id="KW-0812">Transmembrane</keyword>
<gene>
    <name evidence="3" type="ORF">TRFO_32477</name>
</gene>
<dbReference type="AlphaFoldDB" id="A0A1J4JNP5"/>
<evidence type="ECO:0000313" key="4">
    <source>
        <dbReference type="Proteomes" id="UP000179807"/>
    </source>
</evidence>
<accession>A0A1J4JNP5</accession>
<dbReference type="RefSeq" id="XP_068353881.1">
    <property type="nucleotide sequence ID" value="XM_068508522.1"/>
</dbReference>
<dbReference type="GeneID" id="94843226"/>
<protein>
    <submittedName>
        <fullName evidence="3">Uncharacterized protein</fullName>
    </submittedName>
</protein>
<comment type="caution">
    <text evidence="3">The sequence shown here is derived from an EMBL/GenBank/DDBJ whole genome shotgun (WGS) entry which is preliminary data.</text>
</comment>
<keyword evidence="4" id="KW-1185">Reference proteome</keyword>
<sequence>MSKRETDDGEERLTIIRSIIENIEIFFENMENDDPANIIIHLPNIQTHLTLLEEENIELERKIDREFDHIPHMKNFYQEQRNDFQRALTNFQQRYQAKKYKAMAPSLANPNGLNGDKMESNIRLARKNLLQAQENTQLANDITAIMQDYNKKLKENMIKTQKTIDLNKRIQKEGNQSKRLLAKIRINRFLNGIGGWLLFGLLLVIDVIVLIIRFKKKK</sequence>
<evidence type="ECO:0000256" key="2">
    <source>
        <dbReference type="SAM" id="Phobius"/>
    </source>
</evidence>
<dbReference type="VEuPathDB" id="TrichDB:TRFO_32477"/>
<reference evidence="3" key="1">
    <citation type="submission" date="2016-10" db="EMBL/GenBank/DDBJ databases">
        <authorList>
            <person name="Benchimol M."/>
            <person name="Almeida L.G."/>
            <person name="Vasconcelos A.T."/>
            <person name="Perreira-Neves A."/>
            <person name="Rosa I.A."/>
            <person name="Tasca T."/>
            <person name="Bogo M.R."/>
            <person name="de Souza W."/>
        </authorList>
    </citation>
    <scope>NUCLEOTIDE SEQUENCE [LARGE SCALE GENOMIC DNA]</scope>
    <source>
        <strain evidence="3">K</strain>
    </source>
</reference>
<evidence type="ECO:0000256" key="1">
    <source>
        <dbReference type="SAM" id="Coils"/>
    </source>
</evidence>
<feature type="transmembrane region" description="Helical" evidence="2">
    <location>
        <begin position="193"/>
        <end position="212"/>
    </location>
</feature>
<keyword evidence="1" id="KW-0175">Coiled coil</keyword>
<keyword evidence="2" id="KW-0472">Membrane</keyword>
<dbReference type="EMBL" id="MLAK01000940">
    <property type="protein sequence ID" value="OHT00745.1"/>
    <property type="molecule type" value="Genomic_DNA"/>
</dbReference>
<feature type="coiled-coil region" evidence="1">
    <location>
        <begin position="42"/>
        <end position="135"/>
    </location>
</feature>
<keyword evidence="2" id="KW-1133">Transmembrane helix</keyword>
<dbReference type="Proteomes" id="UP000179807">
    <property type="component" value="Unassembled WGS sequence"/>
</dbReference>